<feature type="non-terminal residue" evidence="2">
    <location>
        <position position="322"/>
    </location>
</feature>
<dbReference type="AlphaFoldDB" id="A0A146JZ57"/>
<feature type="compositionally biased region" description="Acidic residues" evidence="1">
    <location>
        <begin position="98"/>
        <end position="111"/>
    </location>
</feature>
<feature type="non-terminal residue" evidence="2">
    <location>
        <position position="1"/>
    </location>
</feature>
<organism evidence="2">
    <name type="scientific">Trepomonas sp. PC1</name>
    <dbReference type="NCBI Taxonomy" id="1076344"/>
    <lineage>
        <taxon>Eukaryota</taxon>
        <taxon>Metamonada</taxon>
        <taxon>Diplomonadida</taxon>
        <taxon>Hexamitidae</taxon>
        <taxon>Hexamitinae</taxon>
        <taxon>Trepomonas</taxon>
    </lineage>
</organism>
<sequence length="322" mass="37845">QVLSIGEEFRACVECKSENGQLSEKEDVVNEPQTEGLKEENFDVNEKFELKEVQGQNKDKAQYDGNKEDFQQEIPIKEENGTLEAEQSKQVIQNEILNEQEEIEQPKDDDEQQKQQIIESKEENPQENNENLQKEIEQQDKEIEENSEQQKSETNEPEKDNQREAGPEKDTCTDENLLKTTESENQNSERSEKDSEKLKSEEENYQMENEPQTQILVHNSQPKLCQISLRTIIQNALSNMQKMIKFKDDQLNEMIKLNFEYEYDGMSFKYNRTEDERTKKMESLLNEARTLVDLLLELIQEAGGDVHKEWCQTLRLCDFMGW</sequence>
<accession>A0A146JZ57</accession>
<evidence type="ECO:0000256" key="1">
    <source>
        <dbReference type="SAM" id="MobiDB-lite"/>
    </source>
</evidence>
<evidence type="ECO:0000313" key="2">
    <source>
        <dbReference type="EMBL" id="JAP88784.1"/>
    </source>
</evidence>
<proteinExistence type="predicted"/>
<feature type="compositionally biased region" description="Basic and acidic residues" evidence="1">
    <location>
        <begin position="48"/>
        <end position="80"/>
    </location>
</feature>
<feature type="compositionally biased region" description="Basic and acidic residues" evidence="1">
    <location>
        <begin position="187"/>
        <end position="202"/>
    </location>
</feature>
<feature type="region of interest" description="Disordered" evidence="1">
    <location>
        <begin position="48"/>
        <end position="212"/>
    </location>
</feature>
<name>A0A146JZ57_9EUKA</name>
<feature type="compositionally biased region" description="Basic and acidic residues" evidence="1">
    <location>
        <begin position="148"/>
        <end position="172"/>
    </location>
</feature>
<feature type="compositionally biased region" description="Basic and acidic residues" evidence="1">
    <location>
        <begin position="132"/>
        <end position="141"/>
    </location>
</feature>
<protein>
    <submittedName>
        <fullName evidence="2">Uncharacterized protein</fullName>
    </submittedName>
</protein>
<gene>
    <name evidence="2" type="ORF">TPC1_31721</name>
</gene>
<reference evidence="2" key="1">
    <citation type="submission" date="2015-07" db="EMBL/GenBank/DDBJ databases">
        <title>Adaptation to a free-living lifestyle via gene acquisitions in the diplomonad Trepomonas sp. PC1.</title>
        <authorList>
            <person name="Xu F."/>
            <person name="Jerlstrom-Hultqvist J."/>
            <person name="Kolisko M."/>
            <person name="Simpson A.G.B."/>
            <person name="Roger A.J."/>
            <person name="Svard S.G."/>
            <person name="Andersson J.O."/>
        </authorList>
    </citation>
    <scope>NUCLEOTIDE SEQUENCE</scope>
    <source>
        <strain evidence="2">PC1</strain>
    </source>
</reference>
<dbReference type="EMBL" id="GDID01007822">
    <property type="protein sequence ID" value="JAP88784.1"/>
    <property type="molecule type" value="Transcribed_RNA"/>
</dbReference>